<keyword evidence="8" id="KW-1185">Reference proteome</keyword>
<protein>
    <recommendedName>
        <fullName evidence="9">V-type proton ATPase subunit F</fullName>
    </recommendedName>
</protein>
<reference evidence="7 8" key="1">
    <citation type="submission" date="2023-03" db="EMBL/GenBank/DDBJ databases">
        <title>Genome insight into feeding habits of ladybird beetles.</title>
        <authorList>
            <person name="Li H.-S."/>
            <person name="Huang Y.-H."/>
            <person name="Pang H."/>
        </authorList>
    </citation>
    <scope>NUCLEOTIDE SEQUENCE [LARGE SCALE GENOMIC DNA]</scope>
    <source>
        <strain evidence="7">SYSU_2023b</strain>
        <tissue evidence="7">Whole body</tissue>
    </source>
</reference>
<keyword evidence="3" id="KW-0375">Hydrogen ion transport</keyword>
<comment type="similarity">
    <text evidence="1">Belongs to the V-ATPase F subunit family.</text>
</comment>
<comment type="function">
    <text evidence="5">Subunit of the V1 complex of vacuolar(H+)-ATPase (V-ATPase), a multisubunit enzyme composed of a peripheral complex (V1) that hydrolyzes ATP and a membrane integral complex (V0) that translocates protons. V-ATPase is responsible for acidifying and maintaining the pH of intracellular compartments and in some cell types, is targeted to the plasma membrane, where it is responsible for acidifying the extracellular environment.</text>
</comment>
<keyword evidence="2" id="KW-0813">Transport</keyword>
<dbReference type="Pfam" id="PF01990">
    <property type="entry name" value="ATP-synt_F"/>
    <property type="match status" value="1"/>
</dbReference>
<dbReference type="Gene3D" id="3.40.50.10580">
    <property type="entry name" value="ATPase, V1 complex, subunit F"/>
    <property type="match status" value="1"/>
</dbReference>
<dbReference type="GO" id="GO:0033180">
    <property type="term" value="C:proton-transporting V-type ATPase, V1 domain"/>
    <property type="evidence" value="ECO:0007669"/>
    <property type="project" value="InterPro"/>
</dbReference>
<evidence type="ECO:0000256" key="3">
    <source>
        <dbReference type="ARBA" id="ARBA00022781"/>
    </source>
</evidence>
<gene>
    <name evidence="7" type="ORF">WA026_003457</name>
</gene>
<dbReference type="InterPro" id="IPR005772">
    <property type="entry name" value="ATPase_V1-cplx_fsu_euk"/>
</dbReference>
<name>A0AAW1TIE8_9CUCU</name>
<comment type="subunit">
    <text evidence="6">V-ATPase is a heteromultimeric enzyme made up of two complexes: the ATP-hydrolytic V1 complex and the proton translocation V0 complex. The V1 complex consists of three catalytic AB heterodimers that form a heterohexamer, three peripheral stalks each consisting of EG heterodimers, one central rotor including subunits D and F, and the regulatory subunits C and H. The proton translocation complex V0 consists of the proton transport subunit a, a ring of proteolipid subunits c9c'', rotary subunit d, subunits e and f, and the accessory subunits VhaAC45 and ATP6AP2.</text>
</comment>
<dbReference type="SUPFAM" id="SSF159468">
    <property type="entry name" value="AtpF-like"/>
    <property type="match status" value="1"/>
</dbReference>
<evidence type="ECO:0000256" key="2">
    <source>
        <dbReference type="ARBA" id="ARBA00022448"/>
    </source>
</evidence>
<dbReference type="Proteomes" id="UP001431783">
    <property type="component" value="Unassembled WGS sequence"/>
</dbReference>
<dbReference type="NCBIfam" id="TIGR01101">
    <property type="entry name" value="V_ATP_synt_F"/>
    <property type="match status" value="1"/>
</dbReference>
<evidence type="ECO:0000313" key="8">
    <source>
        <dbReference type="Proteomes" id="UP001431783"/>
    </source>
</evidence>
<dbReference type="InterPro" id="IPR008218">
    <property type="entry name" value="ATPase_V1-cplx_f_g_su"/>
</dbReference>
<evidence type="ECO:0000256" key="4">
    <source>
        <dbReference type="ARBA" id="ARBA00023065"/>
    </source>
</evidence>
<keyword evidence="4" id="KW-0406">Ion transport</keyword>
<dbReference type="PANTHER" id="PTHR13861">
    <property type="entry name" value="VACUOLAR ATP SYNTHASE SUBUNIT F"/>
    <property type="match status" value="1"/>
</dbReference>
<dbReference type="PANTHER" id="PTHR13861:SF2">
    <property type="entry name" value="V-TYPE PROTON ATPASE SUBUNIT F"/>
    <property type="match status" value="1"/>
</dbReference>
<accession>A0AAW1TIE8</accession>
<evidence type="ECO:0008006" key="9">
    <source>
        <dbReference type="Google" id="ProtNLM"/>
    </source>
</evidence>
<dbReference type="InterPro" id="IPR036906">
    <property type="entry name" value="ATPase_V1_fsu_sf"/>
</dbReference>
<dbReference type="AlphaFoldDB" id="A0AAW1TIE8"/>
<evidence type="ECO:0000256" key="5">
    <source>
        <dbReference type="ARBA" id="ARBA00045737"/>
    </source>
</evidence>
<comment type="caution">
    <text evidence="7">The sequence shown here is derived from an EMBL/GenBank/DDBJ whole genome shotgun (WGS) entry which is preliminary data.</text>
</comment>
<dbReference type="GO" id="GO:0046961">
    <property type="term" value="F:proton-transporting ATPase activity, rotational mechanism"/>
    <property type="evidence" value="ECO:0007669"/>
    <property type="project" value="InterPro"/>
</dbReference>
<evidence type="ECO:0000256" key="6">
    <source>
        <dbReference type="ARBA" id="ARBA00046957"/>
    </source>
</evidence>
<evidence type="ECO:0000313" key="7">
    <source>
        <dbReference type="EMBL" id="KAK9869719.1"/>
    </source>
</evidence>
<sequence>MEQSRSVHSIAEQYTEGHLIALVGEEDTIVGFLLAGIGERTGKEVNFAVVGHEATEEEIMSHIERFIVREDIAIILVTFEAAAKIKQFLVHYHSFLPVIMEIPSKYHGYNPDEDEIMARLINAFGSSSDEHLNTLTK</sequence>
<dbReference type="EMBL" id="JARQZJ010000001">
    <property type="protein sequence ID" value="KAK9869719.1"/>
    <property type="molecule type" value="Genomic_DNA"/>
</dbReference>
<evidence type="ECO:0000256" key="1">
    <source>
        <dbReference type="ARBA" id="ARBA00010148"/>
    </source>
</evidence>
<proteinExistence type="inferred from homology"/>
<organism evidence="7 8">
    <name type="scientific">Henosepilachna vigintioctopunctata</name>
    <dbReference type="NCBI Taxonomy" id="420089"/>
    <lineage>
        <taxon>Eukaryota</taxon>
        <taxon>Metazoa</taxon>
        <taxon>Ecdysozoa</taxon>
        <taxon>Arthropoda</taxon>
        <taxon>Hexapoda</taxon>
        <taxon>Insecta</taxon>
        <taxon>Pterygota</taxon>
        <taxon>Neoptera</taxon>
        <taxon>Endopterygota</taxon>
        <taxon>Coleoptera</taxon>
        <taxon>Polyphaga</taxon>
        <taxon>Cucujiformia</taxon>
        <taxon>Coccinelloidea</taxon>
        <taxon>Coccinellidae</taxon>
        <taxon>Epilachninae</taxon>
        <taxon>Epilachnini</taxon>
        <taxon>Henosepilachna</taxon>
    </lineage>
</organism>